<evidence type="ECO:0000313" key="2">
    <source>
        <dbReference type="Proteomes" id="UP000286071"/>
    </source>
</evidence>
<dbReference type="Proteomes" id="UP000286071">
    <property type="component" value="Unassembled WGS sequence"/>
</dbReference>
<sequence length="76" mass="8579">MEKKTKLPIPTISIPMEGGEYDMLIPEGTGEVDAEIFINFSYASETDWVRAGQVGQDGRWQHRYPSGGFEFPNKNI</sequence>
<evidence type="ECO:0000313" key="1">
    <source>
        <dbReference type="EMBL" id="RON09407.1"/>
    </source>
</evidence>
<organism evidence="1 2">
    <name type="scientific">Pseudomonas brassicacearum</name>
    <dbReference type="NCBI Taxonomy" id="930166"/>
    <lineage>
        <taxon>Bacteria</taxon>
        <taxon>Pseudomonadati</taxon>
        <taxon>Pseudomonadota</taxon>
        <taxon>Gammaproteobacteria</taxon>
        <taxon>Pseudomonadales</taxon>
        <taxon>Pseudomonadaceae</taxon>
        <taxon>Pseudomonas</taxon>
    </lineage>
</organism>
<dbReference type="AlphaFoldDB" id="A0A423H8A2"/>
<name>A0A423H8A2_9PSED</name>
<comment type="caution">
    <text evidence="1">The sequence shown here is derived from an EMBL/GenBank/DDBJ whole genome shotgun (WGS) entry which is preliminary data.</text>
</comment>
<accession>A0A423H8A2</accession>
<dbReference type="RefSeq" id="WP_123425122.1">
    <property type="nucleotide sequence ID" value="NZ_MOBJ01000007.1"/>
</dbReference>
<dbReference type="EMBL" id="MOBJ01000007">
    <property type="protein sequence ID" value="RON09407.1"/>
    <property type="molecule type" value="Genomic_DNA"/>
</dbReference>
<proteinExistence type="predicted"/>
<gene>
    <name evidence="1" type="ORF">BK659_10790</name>
</gene>
<reference evidence="1 2" key="1">
    <citation type="submission" date="2016-10" db="EMBL/GenBank/DDBJ databases">
        <title>Comparative genome analysis of multiple Pseudomonas spp. focuses on biocontrol and plant growth promoting traits.</title>
        <authorList>
            <person name="Tao X.-Y."/>
            <person name="Taylor C.G."/>
        </authorList>
    </citation>
    <scope>NUCLEOTIDE SEQUENCE [LARGE SCALE GENOMIC DNA]</scope>
    <source>
        <strain evidence="1 2">48H11</strain>
    </source>
</reference>
<protein>
    <submittedName>
        <fullName evidence="1">Uncharacterized protein</fullName>
    </submittedName>
</protein>